<dbReference type="EMBL" id="QWGB01000004">
    <property type="protein sequence ID" value="RIJ25962.1"/>
    <property type="molecule type" value="Genomic_DNA"/>
</dbReference>
<sequence length="468" mass="50552">MNRVYILITLALGVLIVGGAAAFLAADSKAQQSALDFEAAPIPADESLSFGSTDEWQPRTPSEVSQQQGRLVPPGTSVSDQLHSYGYETPKSFGNPDRGWSRRHRDSFPAEPWAFHLETVAPGTGGTNAALVCVAGAAECVPRPIAARVYSEAARYWLLRGDAELTTLELDCGEAYSSIIDFGCERAGGRPLMPASRDAAMRYWSRSVAWGRPFGAQSSILAQRRLQAHLVDCPVSQESLARIARDPGSVMADVIGLNLRQAALTALGYYNGTIDGSYGAETRRAVRAFQRELGYDETASLTPRQTSQLMCHAAQTARDPGVQNVLGIMHSVGLGVVQNTDLALEWLEMAAVRGDPDANFNLAVIYGTGAVFGSYRLCAIVENPERADAYLRDAADLGHDIARRLRSTPELVHAPNSQVRWARIRQEIEEEASETPGRGARAMEILRNAMRARVPPAAAGCLDANASR</sequence>
<dbReference type="RefSeq" id="WP_119378311.1">
    <property type="nucleotide sequence ID" value="NZ_QWGB01000004.1"/>
</dbReference>
<dbReference type="InterPro" id="IPR006597">
    <property type="entry name" value="Sel1-like"/>
</dbReference>
<accession>A0A399R8G7</accession>
<gene>
    <name evidence="3" type="ORF">D1224_02260</name>
</gene>
<reference evidence="3 4" key="1">
    <citation type="submission" date="2018-08" db="EMBL/GenBank/DDBJ databases">
        <title>Henriciella mobilis sp. nov., isolated from seawater.</title>
        <authorList>
            <person name="Cheng H."/>
            <person name="Wu Y.-H."/>
            <person name="Xu X.-W."/>
            <person name="Guo L.-L."/>
        </authorList>
    </citation>
    <scope>NUCLEOTIDE SEQUENCE [LARGE SCALE GENOMIC DNA]</scope>
    <source>
        <strain evidence="3 4">CCUG66934</strain>
    </source>
</reference>
<name>A0A399R8G7_9PROT</name>
<dbReference type="Pfam" id="PF08238">
    <property type="entry name" value="Sel1"/>
    <property type="match status" value="2"/>
</dbReference>
<dbReference type="InterPro" id="IPR052945">
    <property type="entry name" value="Mitotic_Regulator"/>
</dbReference>
<dbReference type="OrthoDB" id="6810892at2"/>
<evidence type="ECO:0000313" key="3">
    <source>
        <dbReference type="EMBL" id="RIJ25962.1"/>
    </source>
</evidence>
<dbReference type="Gene3D" id="1.10.101.10">
    <property type="entry name" value="PGBD-like superfamily/PGBD"/>
    <property type="match status" value="1"/>
</dbReference>
<feature type="region of interest" description="Disordered" evidence="1">
    <location>
        <begin position="48"/>
        <end position="75"/>
    </location>
</feature>
<dbReference type="SUPFAM" id="SSF47090">
    <property type="entry name" value="PGBD-like"/>
    <property type="match status" value="1"/>
</dbReference>
<dbReference type="Proteomes" id="UP000265431">
    <property type="component" value="Unassembled WGS sequence"/>
</dbReference>
<dbReference type="Pfam" id="PF01471">
    <property type="entry name" value="PG_binding_1"/>
    <property type="match status" value="1"/>
</dbReference>
<evidence type="ECO:0000313" key="4">
    <source>
        <dbReference type="Proteomes" id="UP000265431"/>
    </source>
</evidence>
<feature type="domain" description="Peptidoglycan binding-like" evidence="2">
    <location>
        <begin position="261"/>
        <end position="304"/>
    </location>
</feature>
<dbReference type="PANTHER" id="PTHR43628">
    <property type="entry name" value="ACTIVATOR OF C KINASE PROTEIN 1-RELATED"/>
    <property type="match status" value="1"/>
</dbReference>
<comment type="caution">
    <text evidence="3">The sequence shown here is derived from an EMBL/GenBank/DDBJ whole genome shotgun (WGS) entry which is preliminary data.</text>
</comment>
<dbReference type="Gene3D" id="1.25.40.10">
    <property type="entry name" value="Tetratricopeptide repeat domain"/>
    <property type="match status" value="1"/>
</dbReference>
<evidence type="ECO:0000256" key="1">
    <source>
        <dbReference type="SAM" id="MobiDB-lite"/>
    </source>
</evidence>
<dbReference type="InterPro" id="IPR002477">
    <property type="entry name" value="Peptidoglycan-bd-like"/>
</dbReference>
<feature type="compositionally biased region" description="Polar residues" evidence="1">
    <location>
        <begin position="49"/>
        <end position="69"/>
    </location>
</feature>
<dbReference type="InterPro" id="IPR036365">
    <property type="entry name" value="PGBD-like_sf"/>
</dbReference>
<evidence type="ECO:0000259" key="2">
    <source>
        <dbReference type="Pfam" id="PF01471"/>
    </source>
</evidence>
<dbReference type="InterPro" id="IPR011990">
    <property type="entry name" value="TPR-like_helical_dom_sf"/>
</dbReference>
<keyword evidence="4" id="KW-1185">Reference proteome</keyword>
<dbReference type="PANTHER" id="PTHR43628:SF1">
    <property type="entry name" value="CHITIN SYNTHASE REGULATORY FACTOR 2-RELATED"/>
    <property type="match status" value="1"/>
</dbReference>
<proteinExistence type="predicted"/>
<dbReference type="AlphaFoldDB" id="A0A399R8G7"/>
<organism evidence="3 4">
    <name type="scientific">Henriciella barbarensis</name>
    <dbReference type="NCBI Taxonomy" id="86342"/>
    <lineage>
        <taxon>Bacteria</taxon>
        <taxon>Pseudomonadati</taxon>
        <taxon>Pseudomonadota</taxon>
        <taxon>Alphaproteobacteria</taxon>
        <taxon>Hyphomonadales</taxon>
        <taxon>Hyphomonadaceae</taxon>
        <taxon>Henriciella</taxon>
    </lineage>
</organism>
<dbReference type="SUPFAM" id="SSF81901">
    <property type="entry name" value="HCP-like"/>
    <property type="match status" value="1"/>
</dbReference>
<protein>
    <recommendedName>
        <fullName evidence="2">Peptidoglycan binding-like domain-containing protein</fullName>
    </recommendedName>
</protein>
<dbReference type="SMART" id="SM00671">
    <property type="entry name" value="SEL1"/>
    <property type="match status" value="2"/>
</dbReference>
<dbReference type="InterPro" id="IPR036366">
    <property type="entry name" value="PGBDSf"/>
</dbReference>